<proteinExistence type="inferred from homology"/>
<keyword evidence="4" id="KW-1185">Reference proteome</keyword>
<accession>A0A2R6NXL6</accession>
<dbReference type="InterPro" id="IPR000873">
    <property type="entry name" value="AMP-dep_synth/lig_dom"/>
</dbReference>
<protein>
    <recommendedName>
        <fullName evidence="2">AMP-dependent synthetase/ligase domain-containing protein</fullName>
    </recommendedName>
</protein>
<reference evidence="3 4" key="1">
    <citation type="submission" date="2018-02" db="EMBL/GenBank/DDBJ databases">
        <title>Genome sequence of the basidiomycete white-rot fungus Phlebia centrifuga.</title>
        <authorList>
            <person name="Granchi Z."/>
            <person name="Peng M."/>
            <person name="de Vries R.P."/>
            <person name="Hilden K."/>
            <person name="Makela M.R."/>
            <person name="Grigoriev I."/>
            <person name="Riley R."/>
        </authorList>
    </citation>
    <scope>NUCLEOTIDE SEQUENCE [LARGE SCALE GENOMIC DNA]</scope>
    <source>
        <strain evidence="3 4">FBCC195</strain>
    </source>
</reference>
<dbReference type="SUPFAM" id="SSF56801">
    <property type="entry name" value="Acetyl-CoA synthetase-like"/>
    <property type="match status" value="1"/>
</dbReference>
<evidence type="ECO:0000256" key="1">
    <source>
        <dbReference type="ARBA" id="ARBA00006432"/>
    </source>
</evidence>
<dbReference type="Pfam" id="PF00501">
    <property type="entry name" value="AMP-binding"/>
    <property type="match status" value="1"/>
</dbReference>
<feature type="domain" description="AMP-dependent synthetase/ligase" evidence="2">
    <location>
        <begin position="32"/>
        <end position="313"/>
    </location>
</feature>
<evidence type="ECO:0000259" key="2">
    <source>
        <dbReference type="Pfam" id="PF00501"/>
    </source>
</evidence>
<comment type="caution">
    <text evidence="3">The sequence shown here is derived from an EMBL/GenBank/DDBJ whole genome shotgun (WGS) entry which is preliminary data.</text>
</comment>
<dbReference type="EMBL" id="MLYV02000696">
    <property type="protein sequence ID" value="PSR79404.1"/>
    <property type="molecule type" value="Genomic_DNA"/>
</dbReference>
<dbReference type="Gene3D" id="3.40.50.12780">
    <property type="entry name" value="N-terminal domain of ligase-like"/>
    <property type="match status" value="1"/>
</dbReference>
<dbReference type="GO" id="GO:0031956">
    <property type="term" value="F:medium-chain fatty acid-CoA ligase activity"/>
    <property type="evidence" value="ECO:0007669"/>
    <property type="project" value="TreeGrafter"/>
</dbReference>
<dbReference type="InterPro" id="IPR042099">
    <property type="entry name" value="ANL_N_sf"/>
</dbReference>
<sequence length="457" mass="51177">MAHFMHMVIEGFERWPNSPLIRPFIGTTTEFSWGIITFQDFHRDLQKTAAYWQSVLTAAGIRPGAVVGLWLTGEQVTDLVNLYGLARAGYTPELFSLKFSLPGRAVVRALLEECKGEALLFDSHFADLVEGGDGMEVPHFRLVNVSDLPPIGNNNRLAPLPPVSEEDIAIIFHTSGTTGGRPKPVPQSHKWCKTHSRVCWKGIWQGNFDTPDVVNNIGSFAHMGASTYIYKSAFSGGSFVQTSRPDIGAEEFLAMVRMCGLNRLLQYATWLSALITVARRNKDVLEAMQGLRQVVYTGLAMNPEDEAWARDNGIPITVSPISYYHFTALMCDFGRIYMVLRRQVRYSEDCIPSYDTKSYARQAQCMISDLGSKENYIRPIPELGLQFIPSLQEDSALPPIVSNGDGTSQKQLYDLFLPLTALNCPHPSVCNRFDGHITGDLFEEVKPGYYIFREYHS</sequence>
<dbReference type="PANTHER" id="PTHR43201">
    <property type="entry name" value="ACYL-COA SYNTHETASE"/>
    <property type="match status" value="1"/>
</dbReference>
<dbReference type="PANTHER" id="PTHR43201:SF8">
    <property type="entry name" value="ACYL-COA SYNTHETASE FAMILY MEMBER 3"/>
    <property type="match status" value="1"/>
</dbReference>
<comment type="similarity">
    <text evidence="1">Belongs to the ATP-dependent AMP-binding enzyme family.</text>
</comment>
<name>A0A2R6NXL6_9APHY</name>
<gene>
    <name evidence="3" type="ORF">PHLCEN_2v7049</name>
</gene>
<organism evidence="3 4">
    <name type="scientific">Hermanssonia centrifuga</name>
    <dbReference type="NCBI Taxonomy" id="98765"/>
    <lineage>
        <taxon>Eukaryota</taxon>
        <taxon>Fungi</taxon>
        <taxon>Dikarya</taxon>
        <taxon>Basidiomycota</taxon>
        <taxon>Agaricomycotina</taxon>
        <taxon>Agaricomycetes</taxon>
        <taxon>Polyporales</taxon>
        <taxon>Meruliaceae</taxon>
        <taxon>Hermanssonia</taxon>
    </lineage>
</organism>
<dbReference type="AlphaFoldDB" id="A0A2R6NXL6"/>
<dbReference type="OrthoDB" id="429813at2759"/>
<evidence type="ECO:0000313" key="4">
    <source>
        <dbReference type="Proteomes" id="UP000186601"/>
    </source>
</evidence>
<dbReference type="STRING" id="98765.A0A2R6NXL6"/>
<evidence type="ECO:0000313" key="3">
    <source>
        <dbReference type="EMBL" id="PSR79404.1"/>
    </source>
</evidence>
<dbReference type="Proteomes" id="UP000186601">
    <property type="component" value="Unassembled WGS sequence"/>
</dbReference>
<dbReference type="GO" id="GO:0006631">
    <property type="term" value="P:fatty acid metabolic process"/>
    <property type="evidence" value="ECO:0007669"/>
    <property type="project" value="TreeGrafter"/>
</dbReference>